<keyword evidence="9" id="KW-1185">Reference proteome</keyword>
<dbReference type="InterPro" id="IPR047177">
    <property type="entry name" value="Pept_M20A"/>
</dbReference>
<keyword evidence="6" id="KW-0732">Signal</keyword>
<evidence type="ECO:0000256" key="4">
    <source>
        <dbReference type="ARBA" id="ARBA00022801"/>
    </source>
</evidence>
<dbReference type="Proteomes" id="UP000239649">
    <property type="component" value="Unassembled WGS sequence"/>
</dbReference>
<organism evidence="8 9">
    <name type="scientific">Micractinium conductrix</name>
    <dbReference type="NCBI Taxonomy" id="554055"/>
    <lineage>
        <taxon>Eukaryota</taxon>
        <taxon>Viridiplantae</taxon>
        <taxon>Chlorophyta</taxon>
        <taxon>core chlorophytes</taxon>
        <taxon>Trebouxiophyceae</taxon>
        <taxon>Chlorellales</taxon>
        <taxon>Chlorellaceae</taxon>
        <taxon>Chlorella clade</taxon>
        <taxon>Micractinium</taxon>
    </lineage>
</organism>
<feature type="chain" id="PRO_5015111844" evidence="6">
    <location>
        <begin position="21"/>
        <end position="534"/>
    </location>
</feature>
<evidence type="ECO:0000313" key="9">
    <source>
        <dbReference type="Proteomes" id="UP000239649"/>
    </source>
</evidence>
<dbReference type="STRING" id="554055.A0A2P6V5H1"/>
<comment type="caution">
    <text evidence="8">The sequence shown here is derived from an EMBL/GenBank/DDBJ whole genome shotgun (WGS) entry which is preliminary data.</text>
</comment>
<evidence type="ECO:0000256" key="6">
    <source>
        <dbReference type="SAM" id="SignalP"/>
    </source>
</evidence>
<dbReference type="GO" id="GO:0006508">
    <property type="term" value="P:proteolysis"/>
    <property type="evidence" value="ECO:0007669"/>
    <property type="project" value="UniProtKB-KW"/>
</dbReference>
<keyword evidence="5" id="KW-0862">Zinc</keyword>
<reference evidence="8 9" key="1">
    <citation type="journal article" date="2018" name="Plant J.">
        <title>Genome sequences of Chlorella sorokiniana UTEX 1602 and Micractinium conductrix SAG 241.80: implications to maltose excretion by a green alga.</title>
        <authorList>
            <person name="Arriola M.B."/>
            <person name="Velmurugan N."/>
            <person name="Zhang Y."/>
            <person name="Plunkett M.H."/>
            <person name="Hondzo H."/>
            <person name="Barney B.M."/>
        </authorList>
    </citation>
    <scope>NUCLEOTIDE SEQUENCE [LARGE SCALE GENOMIC DNA]</scope>
    <source>
        <strain evidence="8 9">SAG 241.80</strain>
    </source>
</reference>
<evidence type="ECO:0000256" key="3">
    <source>
        <dbReference type="ARBA" id="ARBA00022723"/>
    </source>
</evidence>
<keyword evidence="2" id="KW-0645">Protease</keyword>
<dbReference type="Gene3D" id="3.40.630.10">
    <property type="entry name" value="Zn peptidases"/>
    <property type="match status" value="1"/>
</dbReference>
<feature type="domain" description="Peptidase M20 dimerisation" evidence="7">
    <location>
        <begin position="248"/>
        <end position="391"/>
    </location>
</feature>
<dbReference type="InterPro" id="IPR011650">
    <property type="entry name" value="Peptidase_M20_dimer"/>
</dbReference>
<dbReference type="SUPFAM" id="SSF53187">
    <property type="entry name" value="Zn-dependent exopeptidases"/>
    <property type="match status" value="1"/>
</dbReference>
<evidence type="ECO:0000256" key="2">
    <source>
        <dbReference type="ARBA" id="ARBA00022670"/>
    </source>
</evidence>
<dbReference type="GO" id="GO:0046872">
    <property type="term" value="F:metal ion binding"/>
    <property type="evidence" value="ECO:0007669"/>
    <property type="project" value="UniProtKB-KW"/>
</dbReference>
<accession>A0A2P6V5H1</accession>
<dbReference type="InterPro" id="IPR002933">
    <property type="entry name" value="Peptidase_M20"/>
</dbReference>
<dbReference type="SUPFAM" id="SSF55031">
    <property type="entry name" value="Bacterial exopeptidase dimerisation domain"/>
    <property type="match status" value="1"/>
</dbReference>
<dbReference type="Pfam" id="PF07687">
    <property type="entry name" value="M20_dimer"/>
    <property type="match status" value="1"/>
</dbReference>
<dbReference type="PANTHER" id="PTHR45962:SF1">
    <property type="entry name" value="N-FATTY-ACYL-AMINO ACID SYNTHASE_HYDROLASE PM20D1"/>
    <property type="match status" value="1"/>
</dbReference>
<dbReference type="AlphaFoldDB" id="A0A2P6V5H1"/>
<gene>
    <name evidence="8" type="ORF">C2E20_7126</name>
</gene>
<evidence type="ECO:0000256" key="5">
    <source>
        <dbReference type="ARBA" id="ARBA00022833"/>
    </source>
</evidence>
<evidence type="ECO:0000313" key="8">
    <source>
        <dbReference type="EMBL" id="PSC69340.1"/>
    </source>
</evidence>
<dbReference type="Gene3D" id="1.10.150.900">
    <property type="match status" value="1"/>
</dbReference>
<keyword evidence="3" id="KW-0479">Metal-binding</keyword>
<feature type="signal peptide" evidence="6">
    <location>
        <begin position="1"/>
        <end position="20"/>
    </location>
</feature>
<dbReference type="OrthoDB" id="3064516at2759"/>
<keyword evidence="8" id="KW-0121">Carboxypeptidase</keyword>
<proteinExistence type="inferred from homology"/>
<evidence type="ECO:0000256" key="1">
    <source>
        <dbReference type="ARBA" id="ARBA00006247"/>
    </source>
</evidence>
<dbReference type="Pfam" id="PF01546">
    <property type="entry name" value="Peptidase_M20"/>
    <property type="match status" value="1"/>
</dbReference>
<comment type="similarity">
    <text evidence="1">Belongs to the peptidase M20A family.</text>
</comment>
<dbReference type="PANTHER" id="PTHR45962">
    <property type="entry name" value="N-FATTY-ACYL-AMINO ACID SYNTHASE/HYDROLASE PM20D1"/>
    <property type="match status" value="1"/>
</dbReference>
<dbReference type="Gene3D" id="3.30.70.360">
    <property type="match status" value="1"/>
</dbReference>
<protein>
    <submittedName>
        <fullName evidence="8">Gly-Xaa carboxypeptidase</fullName>
    </submittedName>
</protein>
<sequence length="534" mass="56833">MVLRGAAALALAVGLALVLRSPPAAPPDADDAAVASIDVPLDDDILQGAPGRLAAALALPTLAQRGAPLNVPDAKPFKQMHDLLEASFPLLFRRLKHERVNVYSLLFTWPGSSPELRPLLAMSHLDVVPAPSGPGYNWTHGPFSGAIADGFIWGRGALDIKSAAFQQLEAVALLLRQGYTPRRTLYFALGHDEEVGGEQGAASIAALLRSRGVELEVVLDEGGLIMMEGLKGPNDLQLVQQPIALVGTGEKGWETWVIEVQGSGGHSSMPPVDGSSVAARIARIVAAVEAQPTTTRLAPPTTHWFAALAPAVKWAPLRMLLQSADNWVVNPILGQLMGQLGKEVAPFVRTTAAVVGVQAGGVADNVLPTMGTITLNFRVLPGQGDSFVREYLKLVTRREAAFVTLRQEGWAVMPPEVAPVGGPHWQLVKQAILETLRPPQGLVVAPYLVPGMTDSRWYAPLAGGRVYRFCPHRYAMNDASRVHGVDERISVEDYLRGIRYYYRLFQLASSDEGSEEAAGEAAADGGGAAAAGGL</sequence>
<dbReference type="EMBL" id="LHPF02000027">
    <property type="protein sequence ID" value="PSC69340.1"/>
    <property type="molecule type" value="Genomic_DNA"/>
</dbReference>
<name>A0A2P6V5H1_9CHLO</name>
<keyword evidence="4" id="KW-0378">Hydrolase</keyword>
<dbReference type="InterPro" id="IPR036264">
    <property type="entry name" value="Bact_exopeptidase_dim_dom"/>
</dbReference>
<dbReference type="GO" id="GO:0004180">
    <property type="term" value="F:carboxypeptidase activity"/>
    <property type="evidence" value="ECO:0007669"/>
    <property type="project" value="UniProtKB-KW"/>
</dbReference>
<evidence type="ECO:0000259" key="7">
    <source>
        <dbReference type="Pfam" id="PF07687"/>
    </source>
</evidence>